<evidence type="ECO:0000256" key="4">
    <source>
        <dbReference type="PROSITE-ProRule" id="PRU00433"/>
    </source>
</evidence>
<dbReference type="GO" id="GO:0009055">
    <property type="term" value="F:electron transfer activity"/>
    <property type="evidence" value="ECO:0007669"/>
    <property type="project" value="InterPro"/>
</dbReference>
<dbReference type="EMBL" id="QTJR01000001">
    <property type="protein sequence ID" value="RDY69722.1"/>
    <property type="molecule type" value="Genomic_DNA"/>
</dbReference>
<name>A0A3D8VK47_9GAMM</name>
<evidence type="ECO:0000313" key="6">
    <source>
        <dbReference type="EMBL" id="RDY69722.1"/>
    </source>
</evidence>
<dbReference type="PROSITE" id="PS51007">
    <property type="entry name" value="CYTC"/>
    <property type="match status" value="2"/>
</dbReference>
<evidence type="ECO:0000313" key="7">
    <source>
        <dbReference type="Proteomes" id="UP000256829"/>
    </source>
</evidence>
<dbReference type="GO" id="GO:0020037">
    <property type="term" value="F:heme binding"/>
    <property type="evidence" value="ECO:0007669"/>
    <property type="project" value="InterPro"/>
</dbReference>
<evidence type="ECO:0000256" key="2">
    <source>
        <dbReference type="ARBA" id="ARBA00022723"/>
    </source>
</evidence>
<keyword evidence="1 4" id="KW-0349">Heme</keyword>
<dbReference type="InterPro" id="IPR036909">
    <property type="entry name" value="Cyt_c-like_dom_sf"/>
</dbReference>
<dbReference type="SUPFAM" id="SSF46626">
    <property type="entry name" value="Cytochrome c"/>
    <property type="match status" value="2"/>
</dbReference>
<dbReference type="PANTHER" id="PTHR35008">
    <property type="entry name" value="BLL4482 PROTEIN-RELATED"/>
    <property type="match status" value="1"/>
</dbReference>
<accession>A0A3D8VK47</accession>
<dbReference type="Pfam" id="PF00034">
    <property type="entry name" value="Cytochrom_C"/>
    <property type="match status" value="1"/>
</dbReference>
<dbReference type="Proteomes" id="UP000256829">
    <property type="component" value="Unassembled WGS sequence"/>
</dbReference>
<keyword evidence="3 4" id="KW-0408">Iron</keyword>
<dbReference type="Pfam" id="PF13442">
    <property type="entry name" value="Cytochrome_CBB3"/>
    <property type="match status" value="1"/>
</dbReference>
<dbReference type="GO" id="GO:0046872">
    <property type="term" value="F:metal ion binding"/>
    <property type="evidence" value="ECO:0007669"/>
    <property type="project" value="UniProtKB-KW"/>
</dbReference>
<organism evidence="6 7">
    <name type="scientific">Lysobacter soli</name>
    <dbReference type="NCBI Taxonomy" id="453783"/>
    <lineage>
        <taxon>Bacteria</taxon>
        <taxon>Pseudomonadati</taxon>
        <taxon>Pseudomonadota</taxon>
        <taxon>Gammaproteobacteria</taxon>
        <taxon>Lysobacterales</taxon>
        <taxon>Lysobacteraceae</taxon>
        <taxon>Lysobacter</taxon>
    </lineage>
</organism>
<gene>
    <name evidence="6" type="ORF">DX912_03005</name>
</gene>
<evidence type="ECO:0000259" key="5">
    <source>
        <dbReference type="PROSITE" id="PS51007"/>
    </source>
</evidence>
<sequence>MRRLLKWLGWSVVVVAVLVAGVLGAAWAMSERALSRTWTVADPPLADAMASASLDHGKHLFATRGCADCHGADGAGKLLVDAPNVIRIVPSNLTRTVRDAAWTDDRLAAAIRHGVRPDGTGLVIMPTGDYTDMDDHDVASIVAYLRTLPMVDTDPGRTQVRPLARVLYLFGKFPLVPAERVDHTPRERVAPPATVSVAYGKYVAQVCTGCHGSNFAGGFVLEPGTPPSANLTPHASGLQAWKESDFLHLMRTGQRPDGRQLHRMMPWKSYSAMQDVELRAVWTYLRSLPPVDGKTRS</sequence>
<feature type="domain" description="Cytochrome c" evidence="5">
    <location>
        <begin position="195"/>
        <end position="289"/>
    </location>
</feature>
<keyword evidence="7" id="KW-1185">Reference proteome</keyword>
<protein>
    <submittedName>
        <fullName evidence="6">Cytochrome C</fullName>
    </submittedName>
</protein>
<feature type="domain" description="Cytochrome c" evidence="5">
    <location>
        <begin position="52"/>
        <end position="149"/>
    </location>
</feature>
<dbReference type="PANTHER" id="PTHR35008:SF8">
    <property type="entry name" value="ALCOHOL DEHYDROGENASE CYTOCHROME C SUBUNIT"/>
    <property type="match status" value="1"/>
</dbReference>
<evidence type="ECO:0000256" key="3">
    <source>
        <dbReference type="ARBA" id="ARBA00023004"/>
    </source>
</evidence>
<dbReference type="RefSeq" id="WP_115840940.1">
    <property type="nucleotide sequence ID" value="NZ_QTJR01000001.1"/>
</dbReference>
<keyword evidence="2 4" id="KW-0479">Metal-binding</keyword>
<dbReference type="Gene3D" id="1.10.760.10">
    <property type="entry name" value="Cytochrome c-like domain"/>
    <property type="match status" value="2"/>
</dbReference>
<comment type="caution">
    <text evidence="6">The sequence shown here is derived from an EMBL/GenBank/DDBJ whole genome shotgun (WGS) entry which is preliminary data.</text>
</comment>
<dbReference type="InterPro" id="IPR009056">
    <property type="entry name" value="Cyt_c-like_dom"/>
</dbReference>
<dbReference type="InterPro" id="IPR051459">
    <property type="entry name" value="Cytochrome_c-type_DH"/>
</dbReference>
<dbReference type="AlphaFoldDB" id="A0A3D8VK47"/>
<evidence type="ECO:0000256" key="1">
    <source>
        <dbReference type="ARBA" id="ARBA00022617"/>
    </source>
</evidence>
<proteinExistence type="predicted"/>
<reference evidence="6 7" key="1">
    <citation type="submission" date="2018-08" db="EMBL/GenBank/DDBJ databases">
        <title>Lysobacter soli KCTC 22011, whole genome shotgun sequence.</title>
        <authorList>
            <person name="Zhang X."/>
            <person name="Feng G."/>
            <person name="Zhu H."/>
        </authorList>
    </citation>
    <scope>NUCLEOTIDE SEQUENCE [LARGE SCALE GENOMIC DNA]</scope>
    <source>
        <strain evidence="6 7">KCTC 22011</strain>
    </source>
</reference>